<comment type="subcellular location">
    <subcellularLocation>
        <location evidence="1">Endoplasmic reticulum membrane</location>
        <topology evidence="1">Single-pass type IV membrane protein</topology>
    </subcellularLocation>
    <subcellularLocation>
        <location evidence="13">Endoplasmic reticulum-Golgi intermediate compartment membrane</location>
    </subcellularLocation>
    <subcellularLocation>
        <location evidence="2">Golgi apparatus membrane</location>
    </subcellularLocation>
</comment>
<keyword evidence="4" id="KW-0813">Transport</keyword>
<evidence type="ECO:0000259" key="20">
    <source>
        <dbReference type="PROSITE" id="PS50892"/>
    </source>
</evidence>
<dbReference type="PRINTS" id="PR00219">
    <property type="entry name" value="SYNAPTOBREVN"/>
</dbReference>
<evidence type="ECO:0000256" key="14">
    <source>
        <dbReference type="ARBA" id="ARBA00024248"/>
    </source>
</evidence>
<feature type="transmembrane region" description="Helical" evidence="17">
    <location>
        <begin position="210"/>
        <end position="229"/>
    </location>
</feature>
<evidence type="ECO:0000256" key="9">
    <source>
        <dbReference type="ARBA" id="ARBA00022989"/>
    </source>
</evidence>
<evidence type="ECO:0000256" key="12">
    <source>
        <dbReference type="ARBA" id="ARBA00023136"/>
    </source>
</evidence>
<feature type="non-terminal residue" evidence="21">
    <location>
        <position position="1"/>
    </location>
</feature>
<evidence type="ECO:0000256" key="15">
    <source>
        <dbReference type="ARBA" id="ARBA00033315"/>
    </source>
</evidence>
<keyword evidence="18" id="KW-0732">Signal</keyword>
<keyword evidence="22" id="KW-1185">Reference proteome</keyword>
<organism evidence="21 22">
    <name type="scientific">Cardiosporidium cionae</name>
    <dbReference type="NCBI Taxonomy" id="476202"/>
    <lineage>
        <taxon>Eukaryota</taxon>
        <taxon>Sar</taxon>
        <taxon>Alveolata</taxon>
        <taxon>Apicomplexa</taxon>
        <taxon>Aconoidasida</taxon>
        <taxon>Nephromycida</taxon>
        <taxon>Cardiosporidium</taxon>
    </lineage>
</organism>
<evidence type="ECO:0000256" key="4">
    <source>
        <dbReference type="ARBA" id="ARBA00022448"/>
    </source>
</evidence>
<dbReference type="InterPro" id="IPR010908">
    <property type="entry name" value="Longin_dom"/>
</dbReference>
<keyword evidence="12 17" id="KW-0472">Membrane</keyword>
<evidence type="ECO:0000256" key="11">
    <source>
        <dbReference type="ARBA" id="ARBA00023054"/>
    </source>
</evidence>
<evidence type="ECO:0000256" key="17">
    <source>
        <dbReference type="SAM" id="Phobius"/>
    </source>
</evidence>
<dbReference type="CDD" id="cd14824">
    <property type="entry name" value="Longin"/>
    <property type="match status" value="1"/>
</dbReference>
<keyword evidence="6" id="KW-0256">Endoplasmic reticulum</keyword>
<evidence type="ECO:0000256" key="2">
    <source>
        <dbReference type="ARBA" id="ARBA00004394"/>
    </source>
</evidence>
<dbReference type="Proteomes" id="UP000823046">
    <property type="component" value="Unassembled WGS sequence"/>
</dbReference>
<dbReference type="SUPFAM" id="SSF58038">
    <property type="entry name" value="SNARE fusion complex"/>
    <property type="match status" value="1"/>
</dbReference>
<evidence type="ECO:0000259" key="19">
    <source>
        <dbReference type="PROSITE" id="PS50859"/>
    </source>
</evidence>
<evidence type="ECO:0000256" key="8">
    <source>
        <dbReference type="ARBA" id="ARBA00022927"/>
    </source>
</evidence>
<dbReference type="InterPro" id="IPR001388">
    <property type="entry name" value="Synaptobrevin-like"/>
</dbReference>
<evidence type="ECO:0000256" key="5">
    <source>
        <dbReference type="ARBA" id="ARBA00022692"/>
    </source>
</evidence>
<keyword evidence="9 17" id="KW-1133">Transmembrane helix</keyword>
<dbReference type="SUPFAM" id="SSF64356">
    <property type="entry name" value="SNARE-like"/>
    <property type="match status" value="1"/>
</dbReference>
<evidence type="ECO:0000313" key="22">
    <source>
        <dbReference type="Proteomes" id="UP000823046"/>
    </source>
</evidence>
<evidence type="ECO:0000313" key="21">
    <source>
        <dbReference type="EMBL" id="KAF8817869.1"/>
    </source>
</evidence>
<evidence type="ECO:0000256" key="1">
    <source>
        <dbReference type="ARBA" id="ARBA00004163"/>
    </source>
</evidence>
<proteinExistence type="inferred from homology"/>
<keyword evidence="7" id="KW-0931">ER-Golgi transport</keyword>
<keyword evidence="8" id="KW-0653">Protein transport</keyword>
<sequence>WTLSKMCELAFLCRTSDALLLAETWDNLTANAELKKRKAQAKEILKKVNRLRSPGCIEDLTHSFYYLSVDGICYMTVCANSYPKKLAFAFLEDIQRSFVEELKREYGTHSMDYRSLIETIEKPYYFIKFDRIIQKKKQDYRNPNSSKALQKLNEGLTEVSNIMRRNITDILERGERLDEIGRKAMNLKDASTKFKGISKTLMLQAWMQQYVPVLVITIVVLIIIAWKVFF</sequence>
<feature type="domain" description="V-SNARE coiled-coil homology" evidence="20">
    <location>
        <begin position="148"/>
        <end position="208"/>
    </location>
</feature>
<dbReference type="Pfam" id="PF00957">
    <property type="entry name" value="Synaptobrevin"/>
    <property type="match status" value="1"/>
</dbReference>
<evidence type="ECO:0000256" key="7">
    <source>
        <dbReference type="ARBA" id="ARBA00022892"/>
    </source>
</evidence>
<dbReference type="EMBL" id="JADAQX010001299">
    <property type="protein sequence ID" value="KAF8817869.1"/>
    <property type="molecule type" value="Genomic_DNA"/>
</dbReference>
<dbReference type="PANTHER" id="PTHR45837">
    <property type="entry name" value="VESICLE-TRAFFICKING PROTEIN SEC22B"/>
    <property type="match status" value="1"/>
</dbReference>
<feature type="domain" description="Longin" evidence="19">
    <location>
        <begin position="11"/>
        <end position="133"/>
    </location>
</feature>
<dbReference type="Gene3D" id="3.30.450.50">
    <property type="entry name" value="Longin domain"/>
    <property type="match status" value="1"/>
</dbReference>
<gene>
    <name evidence="21" type="ORF">IE077_003255</name>
</gene>
<comment type="similarity">
    <text evidence="3">Belongs to the synaptobrevin family.</text>
</comment>
<keyword evidence="5 17" id="KW-0812">Transmembrane</keyword>
<dbReference type="Gene3D" id="1.20.5.110">
    <property type="match status" value="1"/>
</dbReference>
<dbReference type="PROSITE" id="PS50892">
    <property type="entry name" value="V_SNARE"/>
    <property type="match status" value="1"/>
</dbReference>
<evidence type="ECO:0000256" key="13">
    <source>
        <dbReference type="ARBA" id="ARBA00024187"/>
    </source>
</evidence>
<feature type="signal peptide" evidence="18">
    <location>
        <begin position="1"/>
        <end position="18"/>
    </location>
</feature>
<dbReference type="Pfam" id="PF13774">
    <property type="entry name" value="Longin"/>
    <property type="match status" value="1"/>
</dbReference>
<feature type="chain" id="PRO_5046969315" description="Vesicle-trafficking protein SEC22b" evidence="18">
    <location>
        <begin position="19"/>
        <end position="230"/>
    </location>
</feature>
<protein>
    <recommendedName>
        <fullName evidence="14">Vesicle-trafficking protein SEC22b</fullName>
    </recommendedName>
    <alternativeName>
        <fullName evidence="15">SEC22 vesicle-trafficking protein homolog B</fullName>
    </alternativeName>
</protein>
<keyword evidence="10" id="KW-0333">Golgi apparatus</keyword>
<evidence type="ECO:0000256" key="18">
    <source>
        <dbReference type="SAM" id="SignalP"/>
    </source>
</evidence>
<accession>A0ABQ7J4A2</accession>
<evidence type="ECO:0000256" key="6">
    <source>
        <dbReference type="ARBA" id="ARBA00022824"/>
    </source>
</evidence>
<dbReference type="PROSITE" id="PS50859">
    <property type="entry name" value="LONGIN"/>
    <property type="match status" value="1"/>
</dbReference>
<comment type="caution">
    <text evidence="21">The sequence shown here is derived from an EMBL/GenBank/DDBJ whole genome shotgun (WGS) entry which is preliminary data.</text>
</comment>
<evidence type="ECO:0000256" key="16">
    <source>
        <dbReference type="PROSITE-ProRule" id="PRU00290"/>
    </source>
</evidence>
<evidence type="ECO:0000256" key="3">
    <source>
        <dbReference type="ARBA" id="ARBA00008025"/>
    </source>
</evidence>
<dbReference type="InterPro" id="IPR011012">
    <property type="entry name" value="Longin-like_dom_sf"/>
</dbReference>
<dbReference type="InterPro" id="IPR044565">
    <property type="entry name" value="Sec22"/>
</dbReference>
<evidence type="ECO:0000256" key="10">
    <source>
        <dbReference type="ARBA" id="ARBA00023034"/>
    </source>
</evidence>
<keyword evidence="11 16" id="KW-0175">Coiled coil</keyword>
<dbReference type="InterPro" id="IPR042855">
    <property type="entry name" value="V_SNARE_CC"/>
</dbReference>
<name>A0ABQ7J4A2_9APIC</name>
<dbReference type="SMART" id="SM01270">
    <property type="entry name" value="Longin"/>
    <property type="match status" value="1"/>
</dbReference>
<reference evidence="21 22" key="1">
    <citation type="journal article" date="2020" name="bioRxiv">
        <title>Metabolic contributions of an alphaproteobacterial endosymbiont in the apicomplexan Cardiosporidium cionae.</title>
        <authorList>
            <person name="Hunter E.S."/>
            <person name="Paight C.J."/>
            <person name="Lane C.E."/>
        </authorList>
    </citation>
    <scope>NUCLEOTIDE SEQUENCE [LARGE SCALE GENOMIC DNA]</scope>
    <source>
        <strain evidence="21">ESH_2018</strain>
    </source>
</reference>